<feature type="non-terminal residue" evidence="2">
    <location>
        <position position="267"/>
    </location>
</feature>
<evidence type="ECO:0000256" key="1">
    <source>
        <dbReference type="SAM" id="MobiDB-lite"/>
    </source>
</evidence>
<dbReference type="OrthoDB" id="434993at2759"/>
<dbReference type="Proteomes" id="UP000654075">
    <property type="component" value="Unassembled WGS sequence"/>
</dbReference>
<sequence>ESQLQRLEKIMPVVPESREVLCQKVLEMRILQEPVRMSETLHEISMMYNQYVDQLDEHTQYLEINVAGFRKLLKRHEKQVPQRFHASRTPCLGFHKLVTKSSRQLMDISGMFGSVITDCLERLSSVLETSLQISGYEGESIQCALRIKAECPLLQSPKGLGAECQMVLQIQQQLKDPALRTMIPQGGPAGFLYPKPGSANDMTPSSNDKSQAPRVPAVAPLSAGPVRAQVAQADLFGGCPSMGYSIQGTVMQYPYQYGYPVLAHLNA</sequence>
<gene>
    <name evidence="2" type="ORF">PGLA1383_LOCUS20323</name>
</gene>
<reference evidence="2" key="1">
    <citation type="submission" date="2021-02" db="EMBL/GenBank/DDBJ databases">
        <authorList>
            <person name="Dougan E. K."/>
            <person name="Rhodes N."/>
            <person name="Thang M."/>
            <person name="Chan C."/>
        </authorList>
    </citation>
    <scope>NUCLEOTIDE SEQUENCE</scope>
</reference>
<proteinExistence type="predicted"/>
<keyword evidence="3" id="KW-1185">Reference proteome</keyword>
<dbReference type="EMBL" id="CAJNNV010013804">
    <property type="protein sequence ID" value="CAE8602063.1"/>
    <property type="molecule type" value="Genomic_DNA"/>
</dbReference>
<protein>
    <submittedName>
        <fullName evidence="2">Uncharacterized protein</fullName>
    </submittedName>
</protein>
<name>A0A813EM50_POLGL</name>
<dbReference type="AlphaFoldDB" id="A0A813EM50"/>
<organism evidence="2 3">
    <name type="scientific">Polarella glacialis</name>
    <name type="common">Dinoflagellate</name>
    <dbReference type="NCBI Taxonomy" id="89957"/>
    <lineage>
        <taxon>Eukaryota</taxon>
        <taxon>Sar</taxon>
        <taxon>Alveolata</taxon>
        <taxon>Dinophyceae</taxon>
        <taxon>Suessiales</taxon>
        <taxon>Suessiaceae</taxon>
        <taxon>Polarella</taxon>
    </lineage>
</organism>
<accession>A0A813EM50</accession>
<evidence type="ECO:0000313" key="3">
    <source>
        <dbReference type="Proteomes" id="UP000654075"/>
    </source>
</evidence>
<feature type="compositionally biased region" description="Polar residues" evidence="1">
    <location>
        <begin position="200"/>
        <end position="210"/>
    </location>
</feature>
<feature type="region of interest" description="Disordered" evidence="1">
    <location>
        <begin position="193"/>
        <end position="215"/>
    </location>
</feature>
<evidence type="ECO:0000313" key="2">
    <source>
        <dbReference type="EMBL" id="CAE8602063.1"/>
    </source>
</evidence>
<comment type="caution">
    <text evidence="2">The sequence shown here is derived from an EMBL/GenBank/DDBJ whole genome shotgun (WGS) entry which is preliminary data.</text>
</comment>